<keyword evidence="3" id="KW-1185">Reference proteome</keyword>
<reference evidence="3" key="1">
    <citation type="journal article" date="2019" name="Int. J. Syst. Evol. Microbiol.">
        <title>The Global Catalogue of Microorganisms (GCM) 10K type strain sequencing project: providing services to taxonomists for standard genome sequencing and annotation.</title>
        <authorList>
            <consortium name="The Broad Institute Genomics Platform"/>
            <consortium name="The Broad Institute Genome Sequencing Center for Infectious Disease"/>
            <person name="Wu L."/>
            <person name="Ma J."/>
        </authorList>
    </citation>
    <scope>NUCLEOTIDE SEQUENCE [LARGE SCALE GENOMIC DNA]</scope>
    <source>
        <strain evidence="3">JCM 30346</strain>
    </source>
</reference>
<dbReference type="Proteomes" id="UP001596137">
    <property type="component" value="Unassembled WGS sequence"/>
</dbReference>
<evidence type="ECO:0000313" key="3">
    <source>
        <dbReference type="Proteomes" id="UP001596137"/>
    </source>
</evidence>
<name>A0ABW1NGD0_9ACTN</name>
<dbReference type="Gene3D" id="3.40.50.12370">
    <property type="match status" value="1"/>
</dbReference>
<organism evidence="2 3">
    <name type="scientific">Sphaerisporangium aureirubrum</name>
    <dbReference type="NCBI Taxonomy" id="1544736"/>
    <lineage>
        <taxon>Bacteria</taxon>
        <taxon>Bacillati</taxon>
        <taxon>Actinomycetota</taxon>
        <taxon>Actinomycetes</taxon>
        <taxon>Streptosporangiales</taxon>
        <taxon>Streptosporangiaceae</taxon>
        <taxon>Sphaerisporangium</taxon>
    </lineage>
</organism>
<protein>
    <submittedName>
        <fullName evidence="2">Universal stress protein</fullName>
    </submittedName>
</protein>
<evidence type="ECO:0000259" key="1">
    <source>
        <dbReference type="Pfam" id="PF00582"/>
    </source>
</evidence>
<evidence type="ECO:0000313" key="2">
    <source>
        <dbReference type="EMBL" id="MFC6081749.1"/>
    </source>
</evidence>
<dbReference type="SUPFAM" id="SSF52402">
    <property type="entry name" value="Adenine nucleotide alpha hydrolases-like"/>
    <property type="match status" value="1"/>
</dbReference>
<dbReference type="EMBL" id="JBHSRF010000011">
    <property type="protein sequence ID" value="MFC6081749.1"/>
    <property type="molecule type" value="Genomic_DNA"/>
</dbReference>
<feature type="domain" description="UspA" evidence="1">
    <location>
        <begin position="5"/>
        <end position="124"/>
    </location>
</feature>
<dbReference type="Pfam" id="PF00582">
    <property type="entry name" value="Usp"/>
    <property type="match status" value="1"/>
</dbReference>
<dbReference type="CDD" id="cd00293">
    <property type="entry name" value="USP-like"/>
    <property type="match status" value="1"/>
</dbReference>
<comment type="caution">
    <text evidence="2">The sequence shown here is derived from an EMBL/GenBank/DDBJ whole genome shotgun (WGS) entry which is preliminary data.</text>
</comment>
<proteinExistence type="predicted"/>
<dbReference type="RefSeq" id="WP_380750293.1">
    <property type="nucleotide sequence ID" value="NZ_JBHSRF010000011.1"/>
</dbReference>
<dbReference type="InterPro" id="IPR006016">
    <property type="entry name" value="UspA"/>
</dbReference>
<gene>
    <name evidence="2" type="ORF">ACFP1K_11325</name>
</gene>
<sequence>MSHPEHVVVGMDDTPHAIAALRRAADEARLRAARLDVVRVAREGEPVTDAARIALDDLVASVLGAPTAGPVRCLITPGRPGEVLTRHAADAGLLVIGAGYGDRPLEGSTVSTVLRDATCPVLVCTAPDLPGRMSYTVRFLAPAPAAV</sequence>
<accession>A0ABW1NGD0</accession>